<comment type="caution">
    <text evidence="4">The sequence shown here is derived from an EMBL/GenBank/DDBJ whole genome shotgun (WGS) entry which is preliminary data.</text>
</comment>
<accession>A0A7K6BXW1</accession>
<evidence type="ECO:0000259" key="3">
    <source>
        <dbReference type="PROSITE" id="PS50853"/>
    </source>
</evidence>
<sequence>ERCQRPHWDFRLLLAPDRENYTKNEEVMLSCPAGFQPSFTHVKCGSEVQSVTHGKRVYREVWLGRDSRGAWIRIRSSVDCLEVVQVVPGTFEISSTSIKLNWTCRFPDACQGMRGMCQLAVAPSPPCEAGEVKGEQMFHGQEGTFTCSALQPLTDYRVTIDLPPSTTLFSWLFTTDEAVPDKPEELWLDPNTGFLSWKSLPSCKGEIIGYQLNITARKAGDSGFLEMERLRLNGSATEHRLPEHSPGSSYVVTLRGLTAAGAGAASVREFRSNCSDSPQPPDISCRSVRDIAPSQGTAVLPLSPIARPSEAAGEHQLLVAAALNSSGMESVCSGQPQLSNGSAYLAAVLNLTAPTDFVLGDGSRGPGYHNAALRPGWDYTALLRL</sequence>
<evidence type="ECO:0000256" key="1">
    <source>
        <dbReference type="ARBA" id="ARBA00022737"/>
    </source>
</evidence>
<evidence type="ECO:0000313" key="4">
    <source>
        <dbReference type="EMBL" id="NWV06698.1"/>
    </source>
</evidence>
<feature type="domain" description="Fibronectin type-III" evidence="3">
    <location>
        <begin position="179"/>
        <end position="277"/>
    </location>
</feature>
<dbReference type="Proteomes" id="UP000584880">
    <property type="component" value="Unassembled WGS sequence"/>
</dbReference>
<keyword evidence="2" id="KW-1015">Disulfide bond</keyword>
<keyword evidence="5" id="KW-1185">Reference proteome</keyword>
<dbReference type="CDD" id="cd00063">
    <property type="entry name" value="FN3"/>
    <property type="match status" value="1"/>
</dbReference>
<feature type="non-terminal residue" evidence="4">
    <location>
        <position position="1"/>
    </location>
</feature>
<dbReference type="PANTHER" id="PTHR24051:SF6">
    <property type="entry name" value="FIBRONECTIN TYPE-III DOMAIN-CONTAINING PROTEIN-RELATED"/>
    <property type="match status" value="1"/>
</dbReference>
<dbReference type="SUPFAM" id="SSF49265">
    <property type="entry name" value="Fibronectin type III"/>
    <property type="match status" value="1"/>
</dbReference>
<dbReference type="Gene3D" id="2.60.40.10">
    <property type="entry name" value="Immunoglobulins"/>
    <property type="match status" value="1"/>
</dbReference>
<evidence type="ECO:0000313" key="5">
    <source>
        <dbReference type="Proteomes" id="UP000584880"/>
    </source>
</evidence>
<dbReference type="InterPro" id="IPR013783">
    <property type="entry name" value="Ig-like_fold"/>
</dbReference>
<feature type="non-terminal residue" evidence="4">
    <location>
        <position position="385"/>
    </location>
</feature>
<keyword evidence="1" id="KW-0677">Repeat</keyword>
<organism evidence="4 5">
    <name type="scientific">Ptilonorhynchus violaceus</name>
    <name type="common">Satin bowerbird</name>
    <name type="synonym">Pyrrhocorax violaceus</name>
    <dbReference type="NCBI Taxonomy" id="28724"/>
    <lineage>
        <taxon>Eukaryota</taxon>
        <taxon>Metazoa</taxon>
        <taxon>Chordata</taxon>
        <taxon>Craniata</taxon>
        <taxon>Vertebrata</taxon>
        <taxon>Euteleostomi</taxon>
        <taxon>Archelosauria</taxon>
        <taxon>Archosauria</taxon>
        <taxon>Dinosauria</taxon>
        <taxon>Saurischia</taxon>
        <taxon>Theropoda</taxon>
        <taxon>Coelurosauria</taxon>
        <taxon>Aves</taxon>
        <taxon>Neognathae</taxon>
        <taxon>Neoaves</taxon>
        <taxon>Telluraves</taxon>
        <taxon>Australaves</taxon>
        <taxon>Passeriformes</taxon>
        <taxon>Ptilonorhynchidae</taxon>
        <taxon>Ptilonorhynchus</taxon>
    </lineage>
</organism>
<name>A0A7K6BXW1_PTIVI</name>
<gene>
    <name evidence="4" type="primary">Ptpru_1</name>
    <name evidence="4" type="ORF">PTIVIO_R08753</name>
</gene>
<evidence type="ECO:0000256" key="2">
    <source>
        <dbReference type="ARBA" id="ARBA00023157"/>
    </source>
</evidence>
<dbReference type="InterPro" id="IPR003961">
    <property type="entry name" value="FN3_dom"/>
</dbReference>
<dbReference type="AlphaFoldDB" id="A0A7K6BXW1"/>
<dbReference type="InterPro" id="IPR036116">
    <property type="entry name" value="FN3_sf"/>
</dbReference>
<dbReference type="EMBL" id="VZRJ01004852">
    <property type="protein sequence ID" value="NWV06698.1"/>
    <property type="molecule type" value="Genomic_DNA"/>
</dbReference>
<proteinExistence type="predicted"/>
<protein>
    <submittedName>
        <fullName evidence="4">PTPRU phosphatase</fullName>
    </submittedName>
</protein>
<dbReference type="InterPro" id="IPR051622">
    <property type="entry name" value="R-tyr_protein_phosphatases"/>
</dbReference>
<reference evidence="4 5" key="1">
    <citation type="submission" date="2019-09" db="EMBL/GenBank/DDBJ databases">
        <title>Bird 10,000 Genomes (B10K) Project - Family phase.</title>
        <authorList>
            <person name="Zhang G."/>
        </authorList>
    </citation>
    <scope>NUCLEOTIDE SEQUENCE [LARGE SCALE GENOMIC DNA]</scope>
    <source>
        <strain evidence="4">B10K-DU-012-10</strain>
        <tissue evidence="4">Blood</tissue>
    </source>
</reference>
<dbReference type="PANTHER" id="PTHR24051">
    <property type="entry name" value="SUSHI DOMAIN-CONTAINING PROTEIN 1"/>
    <property type="match status" value="1"/>
</dbReference>
<dbReference type="PROSITE" id="PS50853">
    <property type="entry name" value="FN3"/>
    <property type="match status" value="1"/>
</dbReference>